<proteinExistence type="predicted"/>
<gene>
    <name evidence="1" type="ORF">SAMN04488040_1832</name>
</gene>
<accession>A0A1I6SBN3</accession>
<dbReference type="SUPFAM" id="SSF159888">
    <property type="entry name" value="YdhG-like"/>
    <property type="match status" value="1"/>
</dbReference>
<name>A0A1I6SBN3_9RHOB</name>
<dbReference type="Proteomes" id="UP000199239">
    <property type="component" value="Unassembled WGS sequence"/>
</dbReference>
<dbReference type="STRING" id="394264.SAMN04488040_1832"/>
<sequence length="130" mass="14743">MTNPFDSTIAPWPAAARNQFCDMRALILKAAQDADVGPLDESLKWGQPAWRPKRARQGSTLRLNWQDSAPQTLALYVDCKTTISAIIRDIYPTEFIYETNRALRVTIGARLPVQAIDHLSRLTFTYHRKG</sequence>
<dbReference type="EMBL" id="FPAJ01000002">
    <property type="protein sequence ID" value="SFS74369.1"/>
    <property type="molecule type" value="Genomic_DNA"/>
</dbReference>
<protein>
    <recommendedName>
        <fullName evidence="3">YdhG-like domain-containing protein</fullName>
    </recommendedName>
</protein>
<dbReference type="RefSeq" id="WP_093915994.1">
    <property type="nucleotide sequence ID" value="NZ_FPAJ01000002.1"/>
</dbReference>
<organism evidence="1 2">
    <name type="scientific">Sulfitobacter marinus</name>
    <dbReference type="NCBI Taxonomy" id="394264"/>
    <lineage>
        <taxon>Bacteria</taxon>
        <taxon>Pseudomonadati</taxon>
        <taxon>Pseudomonadota</taxon>
        <taxon>Alphaproteobacteria</taxon>
        <taxon>Rhodobacterales</taxon>
        <taxon>Roseobacteraceae</taxon>
        <taxon>Sulfitobacter</taxon>
    </lineage>
</organism>
<evidence type="ECO:0008006" key="3">
    <source>
        <dbReference type="Google" id="ProtNLM"/>
    </source>
</evidence>
<reference evidence="2" key="1">
    <citation type="submission" date="2016-10" db="EMBL/GenBank/DDBJ databases">
        <authorList>
            <person name="Varghese N."/>
            <person name="Submissions S."/>
        </authorList>
    </citation>
    <scope>NUCLEOTIDE SEQUENCE [LARGE SCALE GENOMIC DNA]</scope>
    <source>
        <strain evidence="2">DSM 23422</strain>
    </source>
</reference>
<evidence type="ECO:0000313" key="1">
    <source>
        <dbReference type="EMBL" id="SFS74369.1"/>
    </source>
</evidence>
<evidence type="ECO:0000313" key="2">
    <source>
        <dbReference type="Proteomes" id="UP000199239"/>
    </source>
</evidence>
<dbReference type="AlphaFoldDB" id="A0A1I6SBN3"/>
<keyword evidence="2" id="KW-1185">Reference proteome</keyword>